<feature type="compositionally biased region" description="Basic and acidic residues" evidence="1">
    <location>
        <begin position="108"/>
        <end position="120"/>
    </location>
</feature>
<gene>
    <name evidence="2" type="ORF">NDU88_004197</name>
</gene>
<name>A0AAV7LKP8_PLEWA</name>
<feature type="region of interest" description="Disordered" evidence="1">
    <location>
        <begin position="106"/>
        <end position="133"/>
    </location>
</feature>
<protein>
    <submittedName>
        <fullName evidence="2">Uncharacterized protein</fullName>
    </submittedName>
</protein>
<proteinExistence type="predicted"/>
<dbReference type="AlphaFoldDB" id="A0AAV7LKP8"/>
<reference evidence="2" key="1">
    <citation type="journal article" date="2022" name="bioRxiv">
        <title>Sequencing and chromosome-scale assembly of the giantPleurodeles waltlgenome.</title>
        <authorList>
            <person name="Brown T."/>
            <person name="Elewa A."/>
            <person name="Iarovenko S."/>
            <person name="Subramanian E."/>
            <person name="Araus A.J."/>
            <person name="Petzold A."/>
            <person name="Susuki M."/>
            <person name="Suzuki K.-i.T."/>
            <person name="Hayashi T."/>
            <person name="Toyoda A."/>
            <person name="Oliveira C."/>
            <person name="Osipova E."/>
            <person name="Leigh N.D."/>
            <person name="Simon A."/>
            <person name="Yun M.H."/>
        </authorList>
    </citation>
    <scope>NUCLEOTIDE SEQUENCE</scope>
    <source>
        <strain evidence="2">20211129_DDA</strain>
        <tissue evidence="2">Liver</tissue>
    </source>
</reference>
<keyword evidence="3" id="KW-1185">Reference proteome</keyword>
<dbReference type="EMBL" id="JANPWB010000015">
    <property type="protein sequence ID" value="KAJ1091069.1"/>
    <property type="molecule type" value="Genomic_DNA"/>
</dbReference>
<organism evidence="2 3">
    <name type="scientific">Pleurodeles waltl</name>
    <name type="common">Iberian ribbed newt</name>
    <dbReference type="NCBI Taxonomy" id="8319"/>
    <lineage>
        <taxon>Eukaryota</taxon>
        <taxon>Metazoa</taxon>
        <taxon>Chordata</taxon>
        <taxon>Craniata</taxon>
        <taxon>Vertebrata</taxon>
        <taxon>Euteleostomi</taxon>
        <taxon>Amphibia</taxon>
        <taxon>Batrachia</taxon>
        <taxon>Caudata</taxon>
        <taxon>Salamandroidea</taxon>
        <taxon>Salamandridae</taxon>
        <taxon>Pleurodelinae</taxon>
        <taxon>Pleurodeles</taxon>
    </lineage>
</organism>
<feature type="compositionally biased region" description="Basic residues" evidence="1">
    <location>
        <begin position="121"/>
        <end position="133"/>
    </location>
</feature>
<evidence type="ECO:0000313" key="2">
    <source>
        <dbReference type="EMBL" id="KAJ1091069.1"/>
    </source>
</evidence>
<accession>A0AAV7LKP8</accession>
<dbReference type="Proteomes" id="UP001066276">
    <property type="component" value="Chromosome 11"/>
</dbReference>
<sequence length="133" mass="14497">MEARLPQGEQEAMLSLVASTVAKEKTDLSQDRLSKVACERRVDIVPLIAVNEIQVLVLTVAARGPGPDWICRAEVGMSSVNALQRCVGGCPEEHCRCAPEAVAPVAARETEKQRRREGQRHGGRGPRGGRREM</sequence>
<comment type="caution">
    <text evidence="2">The sequence shown here is derived from an EMBL/GenBank/DDBJ whole genome shotgun (WGS) entry which is preliminary data.</text>
</comment>
<evidence type="ECO:0000313" key="3">
    <source>
        <dbReference type="Proteomes" id="UP001066276"/>
    </source>
</evidence>
<evidence type="ECO:0000256" key="1">
    <source>
        <dbReference type="SAM" id="MobiDB-lite"/>
    </source>
</evidence>